<dbReference type="Proteomes" id="UP000663608">
    <property type="component" value="Chromosome"/>
</dbReference>
<dbReference type="RefSeq" id="WP_205872100.1">
    <property type="nucleotide sequence ID" value="NZ_CP070872.1"/>
</dbReference>
<reference evidence="2 3" key="1">
    <citation type="submission" date="2021-02" db="EMBL/GenBank/DDBJ databases">
        <title>Complete genome sequence of Lactococcus lactis strain K_LL004.</title>
        <authorList>
            <person name="Kim H.B."/>
        </authorList>
    </citation>
    <scope>NUCLEOTIDE SEQUENCE [LARGE SCALE GENOMIC DNA]</scope>
    <source>
        <strain evidence="2 3">K_LL004</strain>
    </source>
</reference>
<dbReference type="EMBL" id="CP070872">
    <property type="protein sequence ID" value="QSE76939.1"/>
    <property type="molecule type" value="Genomic_DNA"/>
</dbReference>
<accession>A0AA45KGQ4</accession>
<evidence type="ECO:0000313" key="3">
    <source>
        <dbReference type="Proteomes" id="UP000663608"/>
    </source>
</evidence>
<dbReference type="InterPro" id="IPR003140">
    <property type="entry name" value="PLipase/COase/thioEstase"/>
</dbReference>
<evidence type="ECO:0000259" key="1">
    <source>
        <dbReference type="Pfam" id="PF02230"/>
    </source>
</evidence>
<evidence type="ECO:0000313" key="2">
    <source>
        <dbReference type="EMBL" id="QSE76939.1"/>
    </source>
</evidence>
<dbReference type="GO" id="GO:0016787">
    <property type="term" value="F:hydrolase activity"/>
    <property type="evidence" value="ECO:0007669"/>
    <property type="project" value="UniProtKB-KW"/>
</dbReference>
<name>A0AA45KGQ4_9LACT</name>
<dbReference type="KEGG" id="lti:JW886_01345"/>
<dbReference type="AlphaFoldDB" id="A0AA45KGQ4"/>
<proteinExistence type="predicted"/>
<gene>
    <name evidence="2" type="ORF">JW886_01345</name>
</gene>
<keyword evidence="3" id="KW-1185">Reference proteome</keyword>
<protein>
    <submittedName>
        <fullName evidence="2">Alpha/beta hydrolase</fullName>
    </submittedName>
</protein>
<dbReference type="SUPFAM" id="SSF53474">
    <property type="entry name" value="alpha/beta-Hydrolases"/>
    <property type="match status" value="1"/>
</dbReference>
<feature type="domain" description="Phospholipase/carboxylesterase/thioesterase" evidence="1">
    <location>
        <begin position="66"/>
        <end position="203"/>
    </location>
</feature>
<dbReference type="Pfam" id="PF02230">
    <property type="entry name" value="Abhydrolase_2"/>
    <property type="match status" value="1"/>
</dbReference>
<keyword evidence="2" id="KW-0378">Hydrolase</keyword>
<dbReference type="Gene3D" id="3.40.50.1820">
    <property type="entry name" value="alpha/beta hydrolase"/>
    <property type="match status" value="1"/>
</dbReference>
<organism evidence="2 3">
    <name type="scientific">Lactococcus taiwanensis</name>
    <dbReference type="NCBI Taxonomy" id="1151742"/>
    <lineage>
        <taxon>Bacteria</taxon>
        <taxon>Bacillati</taxon>
        <taxon>Bacillota</taxon>
        <taxon>Bacilli</taxon>
        <taxon>Lactobacillales</taxon>
        <taxon>Streptococcaceae</taxon>
        <taxon>Lactococcus</taxon>
    </lineage>
</organism>
<dbReference type="InterPro" id="IPR029058">
    <property type="entry name" value="AB_hydrolase_fold"/>
</dbReference>
<sequence length="212" mass="23650">MTDYLFKPGDNKLAPLLLLHSTGGDEQQLLPLAELVAPGHPILSIAGRVNPDGPRRYFKLRGTGGFTPDNFDLNSLAKESQWLSQTIIKLSQKHELDLSRMIALGYSNGANILLDMLLSDLIAFDNSIAFHAMRLKEHPTLREKKSRSLFLTYAKNDEIVPLDNFKSLKTELESAGCRLTVFESTLGHQLSEEEVWAAKQWLTDLSAATNKT</sequence>